<feature type="region of interest" description="Disordered" evidence="1">
    <location>
        <begin position="257"/>
        <end position="293"/>
    </location>
</feature>
<feature type="compositionally biased region" description="Polar residues" evidence="1">
    <location>
        <begin position="263"/>
        <end position="272"/>
    </location>
</feature>
<protein>
    <recommendedName>
        <fullName evidence="4">Dynamin family protein</fullName>
    </recommendedName>
</protein>
<evidence type="ECO:0000313" key="2">
    <source>
        <dbReference type="EMBL" id="SFC58336.1"/>
    </source>
</evidence>
<dbReference type="OrthoDB" id="7647819at2"/>
<evidence type="ECO:0008006" key="4">
    <source>
        <dbReference type="Google" id="ProtNLM"/>
    </source>
</evidence>
<reference evidence="2 3" key="1">
    <citation type="submission" date="2016-10" db="EMBL/GenBank/DDBJ databases">
        <authorList>
            <person name="de Groot N.N."/>
        </authorList>
    </citation>
    <scope>NUCLEOTIDE SEQUENCE [LARGE SCALE GENOMIC DNA]</scope>
    <source>
        <strain evidence="2 3">DSM 19548</strain>
    </source>
</reference>
<dbReference type="STRING" id="441112.SAMN04488094_106148"/>
<organism evidence="2 3">
    <name type="scientific">Tropicimonas isoalkanivorans</name>
    <dbReference type="NCBI Taxonomy" id="441112"/>
    <lineage>
        <taxon>Bacteria</taxon>
        <taxon>Pseudomonadati</taxon>
        <taxon>Pseudomonadota</taxon>
        <taxon>Alphaproteobacteria</taxon>
        <taxon>Rhodobacterales</taxon>
        <taxon>Roseobacteraceae</taxon>
        <taxon>Tropicimonas</taxon>
    </lineage>
</organism>
<dbReference type="EMBL" id="FOLG01000006">
    <property type="protein sequence ID" value="SFC58336.1"/>
    <property type="molecule type" value="Genomic_DNA"/>
</dbReference>
<proteinExistence type="predicted"/>
<dbReference type="AlphaFoldDB" id="A0A1I1KC39"/>
<evidence type="ECO:0000256" key="1">
    <source>
        <dbReference type="SAM" id="MobiDB-lite"/>
    </source>
</evidence>
<dbReference type="RefSeq" id="WP_093360952.1">
    <property type="nucleotide sequence ID" value="NZ_FOLG01000006.1"/>
</dbReference>
<accession>A0A1I1KC39</accession>
<evidence type="ECO:0000313" key="3">
    <source>
        <dbReference type="Proteomes" id="UP000198728"/>
    </source>
</evidence>
<sequence>MAHHGKFDLVCERLRALISARTLPANAARHAEGLLKRLETPVRIAFIGPPDVRRAQIVNAVLGGALIPDVPARPTLELRYGEREVNRATFADGQTRDVADISDGIAPDVLFLSLLRKEPPLKRTHIFDITTDGSPRELRMALKWASSRADIFVWCSRYFTDAERAVWQRVDERFTDHAFLAICGDERGARSSRLKEELAGTFLDVIPVDPDDCNGGTESGVSTLSAALSRHAELGGQADSDSALLFLKKFGTSFEVPHVHPETPSSPSIEPQTPQPAEPERTAHGTAQDPEEASRVLALCRNGAALVRERARGLLEIVRSDADVTQADILTHCRGTIERLTEMLDSYDGDCCEPLSTLSNLLMEAEELLILLEIEGTGSPETDGACLMLQIRRAFEARAAA</sequence>
<gene>
    <name evidence="2" type="ORF">SAMN04488094_106148</name>
</gene>
<name>A0A1I1KC39_9RHOB</name>
<dbReference type="Proteomes" id="UP000198728">
    <property type="component" value="Unassembled WGS sequence"/>
</dbReference>
<keyword evidence="3" id="KW-1185">Reference proteome</keyword>